<dbReference type="NCBIfam" id="TIGR04056">
    <property type="entry name" value="OMP_RagA_SusC"/>
    <property type="match status" value="1"/>
</dbReference>
<keyword evidence="10" id="KW-0732">Signal</keyword>
<organism evidence="13 14">
    <name type="scientific">Chitinophaga oryziterrae</name>
    <dbReference type="NCBI Taxonomy" id="1031224"/>
    <lineage>
        <taxon>Bacteria</taxon>
        <taxon>Pseudomonadati</taxon>
        <taxon>Bacteroidota</taxon>
        <taxon>Chitinophagia</taxon>
        <taxon>Chitinophagales</taxon>
        <taxon>Chitinophagaceae</taxon>
        <taxon>Chitinophaga</taxon>
    </lineage>
</organism>
<keyword evidence="7 8" id="KW-0998">Cell outer membrane</keyword>
<evidence type="ECO:0000256" key="1">
    <source>
        <dbReference type="ARBA" id="ARBA00004571"/>
    </source>
</evidence>
<dbReference type="Pfam" id="PF13620">
    <property type="entry name" value="CarboxypepD_reg"/>
    <property type="match status" value="1"/>
</dbReference>
<dbReference type="Gene3D" id="2.60.40.10">
    <property type="entry name" value="Immunoglobulins"/>
    <property type="match status" value="1"/>
</dbReference>
<dbReference type="SUPFAM" id="SSF49464">
    <property type="entry name" value="Carboxypeptidase regulatory domain-like"/>
    <property type="match status" value="1"/>
</dbReference>
<feature type="signal peptide" evidence="10">
    <location>
        <begin position="1"/>
        <end position="24"/>
    </location>
</feature>
<dbReference type="InterPro" id="IPR023997">
    <property type="entry name" value="TonB-dep_OMP_SusC/RagA_CS"/>
</dbReference>
<dbReference type="EMBL" id="WRXO01000007">
    <property type="protein sequence ID" value="MVT43356.1"/>
    <property type="molecule type" value="Genomic_DNA"/>
</dbReference>
<dbReference type="SUPFAM" id="SSF56935">
    <property type="entry name" value="Porins"/>
    <property type="match status" value="1"/>
</dbReference>
<dbReference type="InterPro" id="IPR012910">
    <property type="entry name" value="Plug_dom"/>
</dbReference>
<dbReference type="PROSITE" id="PS52016">
    <property type="entry name" value="TONB_DEPENDENT_REC_3"/>
    <property type="match status" value="1"/>
</dbReference>
<name>A0A6N8JGA5_9BACT</name>
<gene>
    <name evidence="13" type="ORF">GO495_22350</name>
</gene>
<evidence type="ECO:0000256" key="5">
    <source>
        <dbReference type="ARBA" id="ARBA00023077"/>
    </source>
</evidence>
<dbReference type="Gene3D" id="2.170.130.10">
    <property type="entry name" value="TonB-dependent receptor, plug domain"/>
    <property type="match status" value="1"/>
</dbReference>
<dbReference type="InterPro" id="IPR036942">
    <property type="entry name" value="Beta-barrel_TonB_sf"/>
</dbReference>
<dbReference type="Pfam" id="PF00593">
    <property type="entry name" value="TonB_dep_Rec_b-barrel"/>
    <property type="match status" value="1"/>
</dbReference>
<evidence type="ECO:0000256" key="7">
    <source>
        <dbReference type="ARBA" id="ARBA00023237"/>
    </source>
</evidence>
<evidence type="ECO:0000256" key="6">
    <source>
        <dbReference type="ARBA" id="ARBA00023136"/>
    </source>
</evidence>
<dbReference type="Pfam" id="PF07715">
    <property type="entry name" value="Plug"/>
    <property type="match status" value="1"/>
</dbReference>
<keyword evidence="5 9" id="KW-0798">TonB box</keyword>
<evidence type="ECO:0000313" key="13">
    <source>
        <dbReference type="EMBL" id="MVT43356.1"/>
    </source>
</evidence>
<keyword evidence="4 8" id="KW-0812">Transmembrane</keyword>
<sequence>MQHHKFFRQFITVCILLMSLTVQAQQTARIKGMVVNEKGESMPGVTVQMNETGSKVIKATMTNEKGIYTFDHLTVGSKYDFVFTAVGYEKYISNAYLINDGDNNSLLVRMNIATKALGDVVVIGYGQQSRMRVTGVISQVKSKELSRYSGSSFAQQLVGKAAGVVINEASAQPGTDPQIVIRGIGTLTAGRNPLIVVDGFPLSEGSSFNSINPQDIESVDILKDPASAAIYGSRAANGVILVTTKKGKADQFKVSLDVYAGTQQRADRVKYVDAYEAATFFTEARDWGYVSKNPANRSINDDRATRISKGASLRELRLNYLDPYLAKQPGLTNTNWQDEVFRDAQMSSYNLAISGGSAKTNYYVAGNYFNQQGIVINNGLKRYSGTIKIDTKLSDRFDMGVSINPSWNSQNYFDNNTNWSNDPIADIYIMYPFFSPRNADGSLAISKQIIANTPEDGALGENAVALATKIKNKRDFFRTFGNGYMSFKLLDGLKLKTLVGGDVVSNLFNFYNPSGIGQYRGAAPKPASAIETRNLNVNYLWENTLNYTKSWGPHDLDVLAGYTFQKESGSSTVVTGSGIADDNITNIGGASAFTAVASRYTWVQISYLARAQYAYLDKYLFSATVRRDGSSRFGDDRKWGNFPSVTAGWILSKEGFFPQSNVLTFAKLRATYGQSGNNQIGSYSSKALVNSSNYVYGNALGAGFAATTTPNPNLSWETKTSSNFGIDLGLWNHFNITADYYNSITKDLLLNVPVPDASGFSASIQNIGKVKNSGFEVELSGTEIALGPVKWSFSGNLATNRNVVQALAPGQKQIITGAESNFRTRVGGPVAELYGYKVTGVYKTQAEIDNTPHMTGTLTGDYKVEDIDHNGRIDTDDRMGFGTYNPKFTYGFSNNFSYKGFELSFALQGIQGRKTYDRQIALFDESGEGFSVPSKYYYDHRYHPIDNPNGFLGQPNLGNLSSNRKLTRASSIFFKKADYLRLRNIQLAYTLPAAWTSRVKMSAARVYITANNLFTITDFRGYNPDATSTDNVLTNGLSMANYPVAKSFIIGFNVTF</sequence>
<evidence type="ECO:0000256" key="8">
    <source>
        <dbReference type="PROSITE-ProRule" id="PRU01360"/>
    </source>
</evidence>
<evidence type="ECO:0000259" key="11">
    <source>
        <dbReference type="Pfam" id="PF00593"/>
    </source>
</evidence>
<feature type="domain" description="TonB-dependent receptor-like beta-barrel" evidence="11">
    <location>
        <begin position="430"/>
        <end position="1012"/>
    </location>
</feature>
<reference evidence="13 14" key="1">
    <citation type="submission" date="2019-12" db="EMBL/GenBank/DDBJ databases">
        <title>The draft genomic sequence of strain Chitinophaga oryziterrae JCM 16595.</title>
        <authorList>
            <person name="Zhang X."/>
        </authorList>
    </citation>
    <scope>NUCLEOTIDE SEQUENCE [LARGE SCALE GENOMIC DNA]</scope>
    <source>
        <strain evidence="13 14">JCM 16595</strain>
    </source>
</reference>
<evidence type="ECO:0000256" key="3">
    <source>
        <dbReference type="ARBA" id="ARBA00022452"/>
    </source>
</evidence>
<dbReference type="InterPro" id="IPR013783">
    <property type="entry name" value="Ig-like_fold"/>
</dbReference>
<evidence type="ECO:0000313" key="14">
    <source>
        <dbReference type="Proteomes" id="UP000468388"/>
    </source>
</evidence>
<dbReference type="InterPro" id="IPR039426">
    <property type="entry name" value="TonB-dep_rcpt-like"/>
</dbReference>
<proteinExistence type="inferred from homology"/>
<dbReference type="InterPro" id="IPR037066">
    <property type="entry name" value="Plug_dom_sf"/>
</dbReference>
<dbReference type="InterPro" id="IPR023996">
    <property type="entry name" value="TonB-dep_OMP_SusC/RagA"/>
</dbReference>
<comment type="subcellular location">
    <subcellularLocation>
        <location evidence="1 8">Cell outer membrane</location>
        <topology evidence="1 8">Multi-pass membrane protein</topology>
    </subcellularLocation>
</comment>
<evidence type="ECO:0000256" key="2">
    <source>
        <dbReference type="ARBA" id="ARBA00022448"/>
    </source>
</evidence>
<accession>A0A6N8JGA5</accession>
<dbReference type="NCBIfam" id="TIGR04057">
    <property type="entry name" value="SusC_RagA_signa"/>
    <property type="match status" value="1"/>
</dbReference>
<evidence type="ECO:0000256" key="9">
    <source>
        <dbReference type="RuleBase" id="RU003357"/>
    </source>
</evidence>
<comment type="similarity">
    <text evidence="8 9">Belongs to the TonB-dependent receptor family.</text>
</comment>
<keyword evidence="14" id="KW-1185">Reference proteome</keyword>
<evidence type="ECO:0000256" key="4">
    <source>
        <dbReference type="ARBA" id="ARBA00022692"/>
    </source>
</evidence>
<keyword evidence="2 8" id="KW-0813">Transport</keyword>
<keyword evidence="6 8" id="KW-0472">Membrane</keyword>
<feature type="chain" id="PRO_5027014711" evidence="10">
    <location>
        <begin position="25"/>
        <end position="1056"/>
    </location>
</feature>
<evidence type="ECO:0000256" key="10">
    <source>
        <dbReference type="SAM" id="SignalP"/>
    </source>
</evidence>
<dbReference type="Gene3D" id="2.40.170.20">
    <property type="entry name" value="TonB-dependent receptor, beta-barrel domain"/>
    <property type="match status" value="1"/>
</dbReference>
<comment type="caution">
    <text evidence="13">The sequence shown here is derived from an EMBL/GenBank/DDBJ whole genome shotgun (WGS) entry which is preliminary data.</text>
</comment>
<feature type="domain" description="TonB-dependent receptor plug" evidence="12">
    <location>
        <begin position="131"/>
        <end position="239"/>
    </location>
</feature>
<evidence type="ECO:0000259" key="12">
    <source>
        <dbReference type="Pfam" id="PF07715"/>
    </source>
</evidence>
<keyword evidence="3 8" id="KW-1134">Transmembrane beta strand</keyword>
<protein>
    <submittedName>
        <fullName evidence="13">SusC/RagA family TonB-linked outer membrane protein</fullName>
    </submittedName>
</protein>
<dbReference type="InterPro" id="IPR008969">
    <property type="entry name" value="CarboxyPept-like_regulatory"/>
</dbReference>
<dbReference type="InterPro" id="IPR000531">
    <property type="entry name" value="Beta-barrel_TonB"/>
</dbReference>
<dbReference type="AlphaFoldDB" id="A0A6N8JGA5"/>
<dbReference type="GO" id="GO:0009279">
    <property type="term" value="C:cell outer membrane"/>
    <property type="evidence" value="ECO:0007669"/>
    <property type="project" value="UniProtKB-SubCell"/>
</dbReference>
<dbReference type="Proteomes" id="UP000468388">
    <property type="component" value="Unassembled WGS sequence"/>
</dbReference>